<evidence type="ECO:0000256" key="6">
    <source>
        <dbReference type="ARBA" id="ARBA00023015"/>
    </source>
</evidence>
<gene>
    <name evidence="15" type="ORF">SHERM_21560</name>
</gene>
<feature type="region of interest" description="Disordered" evidence="11">
    <location>
        <begin position="391"/>
        <end position="473"/>
    </location>
</feature>
<evidence type="ECO:0000256" key="8">
    <source>
        <dbReference type="ARBA" id="ARBA00023163"/>
    </source>
</evidence>
<comment type="subcellular location">
    <subcellularLocation>
        <location evidence="2">Cytoplasm</location>
    </subcellularLocation>
    <subcellularLocation>
        <location evidence="1">Nucleus</location>
    </subcellularLocation>
</comment>
<dbReference type="FunFam" id="1.10.10.10:FF:000025">
    <property type="entry name" value="40S ribosomal protein S10"/>
    <property type="match status" value="1"/>
</dbReference>
<dbReference type="InterPro" id="IPR037447">
    <property type="entry name" value="Ribosomal_eS10"/>
</dbReference>
<dbReference type="InterPro" id="IPR006447">
    <property type="entry name" value="Myb_dom_plants"/>
</dbReference>
<protein>
    <submittedName>
        <fullName evidence="15">Protein REVEILLE 6</fullName>
    </submittedName>
</protein>
<evidence type="ECO:0000259" key="12">
    <source>
        <dbReference type="PROSITE" id="PS50090"/>
    </source>
</evidence>
<dbReference type="Pfam" id="PF24904">
    <property type="entry name" value="RVE6"/>
    <property type="match status" value="1"/>
</dbReference>
<feature type="compositionally biased region" description="Gly residues" evidence="11">
    <location>
        <begin position="455"/>
        <end position="473"/>
    </location>
</feature>
<dbReference type="PROSITE" id="PS51293">
    <property type="entry name" value="SANT"/>
    <property type="match status" value="1"/>
</dbReference>
<evidence type="ECO:0000256" key="5">
    <source>
        <dbReference type="ARBA" id="ARBA00022980"/>
    </source>
</evidence>
<dbReference type="SMART" id="SM00717">
    <property type="entry name" value="SANT"/>
    <property type="match status" value="1"/>
</dbReference>
<feature type="domain" description="Myb-like" evidence="12">
    <location>
        <begin position="51"/>
        <end position="101"/>
    </location>
</feature>
<evidence type="ECO:0000256" key="1">
    <source>
        <dbReference type="ARBA" id="ARBA00004123"/>
    </source>
</evidence>
<feature type="domain" description="SANT" evidence="13">
    <location>
        <begin position="54"/>
        <end position="109"/>
    </location>
</feature>
<dbReference type="InterPro" id="IPR005326">
    <property type="entry name" value="Plectin_eS10_N"/>
</dbReference>
<feature type="region of interest" description="Disordered" evidence="11">
    <location>
        <begin position="104"/>
        <end position="131"/>
    </location>
</feature>
<dbReference type="PANTHER" id="PTHR12146:SF0">
    <property type="entry name" value="RIBOSOMAL PROTEIN S10"/>
    <property type="match status" value="1"/>
</dbReference>
<keyword evidence="16" id="KW-1185">Reference proteome</keyword>
<dbReference type="GO" id="GO:0003677">
    <property type="term" value="F:DNA binding"/>
    <property type="evidence" value="ECO:0007669"/>
    <property type="project" value="UniProtKB-KW"/>
</dbReference>
<dbReference type="SUPFAM" id="SSF46689">
    <property type="entry name" value="Homeodomain-like"/>
    <property type="match status" value="1"/>
</dbReference>
<dbReference type="PROSITE" id="PS51294">
    <property type="entry name" value="HTH_MYB"/>
    <property type="match status" value="1"/>
</dbReference>
<evidence type="ECO:0000313" key="16">
    <source>
        <dbReference type="Proteomes" id="UP001153555"/>
    </source>
</evidence>
<comment type="caution">
    <text evidence="15">The sequence shown here is derived from an EMBL/GenBank/DDBJ whole genome shotgun (WGS) entry which is preliminary data.</text>
</comment>
<feature type="compositionally biased region" description="Gly residues" evidence="11">
    <location>
        <begin position="425"/>
        <end position="443"/>
    </location>
</feature>
<evidence type="ECO:0000256" key="4">
    <source>
        <dbReference type="ARBA" id="ARBA00022490"/>
    </source>
</evidence>
<keyword evidence="10" id="KW-0687">Ribonucleoprotein</keyword>
<evidence type="ECO:0000259" key="13">
    <source>
        <dbReference type="PROSITE" id="PS51293"/>
    </source>
</evidence>
<keyword evidence="7" id="KW-0238">DNA-binding</keyword>
<evidence type="ECO:0000256" key="7">
    <source>
        <dbReference type="ARBA" id="ARBA00023125"/>
    </source>
</evidence>
<proteinExistence type="inferred from homology"/>
<feature type="region of interest" description="Disordered" evidence="11">
    <location>
        <begin position="24"/>
        <end position="49"/>
    </location>
</feature>
<dbReference type="AlphaFoldDB" id="A0A9N7RBQ1"/>
<dbReference type="InterPro" id="IPR017884">
    <property type="entry name" value="SANT_dom"/>
</dbReference>
<evidence type="ECO:0000256" key="2">
    <source>
        <dbReference type="ARBA" id="ARBA00004496"/>
    </source>
</evidence>
<dbReference type="Gene3D" id="1.10.10.10">
    <property type="entry name" value="Winged helix-like DNA-binding domain superfamily/Winged helix DNA-binding domain"/>
    <property type="match status" value="1"/>
</dbReference>
<dbReference type="InterPro" id="IPR009057">
    <property type="entry name" value="Homeodomain-like_sf"/>
</dbReference>
<reference evidence="15" key="1">
    <citation type="submission" date="2019-12" db="EMBL/GenBank/DDBJ databases">
        <authorList>
            <person name="Scholes J."/>
        </authorList>
    </citation>
    <scope>NUCLEOTIDE SEQUENCE</scope>
</reference>
<organism evidence="15 16">
    <name type="scientific">Striga hermonthica</name>
    <name type="common">Purple witchweed</name>
    <name type="synonym">Buchnera hermonthica</name>
    <dbReference type="NCBI Taxonomy" id="68872"/>
    <lineage>
        <taxon>Eukaryota</taxon>
        <taxon>Viridiplantae</taxon>
        <taxon>Streptophyta</taxon>
        <taxon>Embryophyta</taxon>
        <taxon>Tracheophyta</taxon>
        <taxon>Spermatophyta</taxon>
        <taxon>Magnoliopsida</taxon>
        <taxon>eudicotyledons</taxon>
        <taxon>Gunneridae</taxon>
        <taxon>Pentapetalae</taxon>
        <taxon>asterids</taxon>
        <taxon>lamiids</taxon>
        <taxon>Lamiales</taxon>
        <taxon>Orobanchaceae</taxon>
        <taxon>Buchnereae</taxon>
        <taxon>Striga</taxon>
    </lineage>
</organism>
<name>A0A9N7RBQ1_STRHE</name>
<dbReference type="GO" id="GO:0003735">
    <property type="term" value="F:structural constituent of ribosome"/>
    <property type="evidence" value="ECO:0007669"/>
    <property type="project" value="TreeGrafter"/>
</dbReference>
<dbReference type="InterPro" id="IPR036388">
    <property type="entry name" value="WH-like_DNA-bd_sf"/>
</dbReference>
<evidence type="ECO:0000259" key="14">
    <source>
        <dbReference type="PROSITE" id="PS51294"/>
    </source>
</evidence>
<feature type="compositionally biased region" description="Polar residues" evidence="11">
    <location>
        <begin position="25"/>
        <end position="40"/>
    </location>
</feature>
<dbReference type="GO" id="GO:0005634">
    <property type="term" value="C:nucleus"/>
    <property type="evidence" value="ECO:0007669"/>
    <property type="project" value="UniProtKB-SubCell"/>
</dbReference>
<keyword evidence="4" id="KW-0963">Cytoplasm</keyword>
<dbReference type="CDD" id="cd00167">
    <property type="entry name" value="SANT"/>
    <property type="match status" value="1"/>
</dbReference>
<dbReference type="Pfam" id="PF00249">
    <property type="entry name" value="Myb_DNA-binding"/>
    <property type="match status" value="1"/>
</dbReference>
<dbReference type="PANTHER" id="PTHR12146">
    <property type="entry name" value="40S RIBOSOMAL PROTEIN S10"/>
    <property type="match status" value="1"/>
</dbReference>
<evidence type="ECO:0000256" key="10">
    <source>
        <dbReference type="ARBA" id="ARBA00023274"/>
    </source>
</evidence>
<keyword evidence="9" id="KW-0539">Nucleus</keyword>
<dbReference type="OrthoDB" id="118550at2759"/>
<dbReference type="FunFam" id="1.10.10.60:FF:000023">
    <property type="entry name" value="protein REVEILLE 6 isoform X1"/>
    <property type="match status" value="1"/>
</dbReference>
<evidence type="ECO:0000313" key="15">
    <source>
        <dbReference type="EMBL" id="CAA0824655.1"/>
    </source>
</evidence>
<dbReference type="EMBL" id="CACSLK010024787">
    <property type="protein sequence ID" value="CAA0824655.1"/>
    <property type="molecule type" value="Genomic_DNA"/>
</dbReference>
<evidence type="ECO:0000256" key="9">
    <source>
        <dbReference type="ARBA" id="ARBA00023242"/>
    </source>
</evidence>
<dbReference type="GO" id="GO:0010468">
    <property type="term" value="P:regulation of gene expression"/>
    <property type="evidence" value="ECO:0007669"/>
    <property type="project" value="UniProtKB-ARBA"/>
</dbReference>
<feature type="compositionally biased region" description="Basic and acidic residues" evidence="11">
    <location>
        <begin position="403"/>
        <end position="424"/>
    </location>
</feature>
<sequence length="473" mass="52492">MVSKTTNPPEGFYLDPTVMALPNLGSFSSPAAGNTTSQVEDPSKKVRKPYTITKSRESWTEPEHDKFLEALQLFDRDWKKIEAFVGSKTVIQIRSHAQKYFLKAQKSGTSEHLPPPRPKRKAAHPYPQKASKSVPVVTQDLSQFQASPALPDAGLLMRPDHSAQLKNPDAASTDSVPAWIDKPVYSTFSHVTGGDARCAAQSLPNIYPSGGNESMTRLRPTVLPDFAQVYSFIGSVFDPNETRHLQKLKLMDPIDIETVLLLMRNLSINLASPDFEVHRRLLSSYEIEPENDKALDIIPEKNRREISKYLFQEGVCYAKKDYNLPKHPEIDVPNLQVIKLMQSFKSKEYVRETFAWMHYYWYLTNDGIEFLRTYLNLPSEIVPATLKKSAKPLGRAMGGPPGDRPRGPPRFDGDRPRFGDREGYRGGPRGPPGEFGGDKGGAGAPADYQPAFRGSGRGGFGRGSGSFGGAPPS</sequence>
<evidence type="ECO:0000256" key="3">
    <source>
        <dbReference type="ARBA" id="ARBA00007278"/>
    </source>
</evidence>
<keyword evidence="8" id="KW-0804">Transcription</keyword>
<keyword evidence="5" id="KW-0689">Ribosomal protein</keyword>
<keyword evidence="6" id="KW-0805">Transcription regulation</keyword>
<dbReference type="GO" id="GO:0022627">
    <property type="term" value="C:cytosolic small ribosomal subunit"/>
    <property type="evidence" value="ECO:0007669"/>
    <property type="project" value="TreeGrafter"/>
</dbReference>
<dbReference type="Proteomes" id="UP001153555">
    <property type="component" value="Unassembled WGS sequence"/>
</dbReference>
<comment type="similarity">
    <text evidence="3">Belongs to the eukaryotic ribosomal protein eS10 family.</text>
</comment>
<dbReference type="NCBIfam" id="TIGR01557">
    <property type="entry name" value="myb_SHAQKYF"/>
    <property type="match status" value="1"/>
</dbReference>
<dbReference type="Gene3D" id="1.10.10.60">
    <property type="entry name" value="Homeodomain-like"/>
    <property type="match status" value="1"/>
</dbReference>
<dbReference type="InterPro" id="IPR017930">
    <property type="entry name" value="Myb_dom"/>
</dbReference>
<accession>A0A9N7RBQ1</accession>
<feature type="domain" description="HTH myb-type" evidence="14">
    <location>
        <begin position="51"/>
        <end position="105"/>
    </location>
</feature>
<dbReference type="InterPro" id="IPR001005">
    <property type="entry name" value="SANT/Myb"/>
</dbReference>
<evidence type="ECO:0000256" key="11">
    <source>
        <dbReference type="SAM" id="MobiDB-lite"/>
    </source>
</evidence>
<dbReference type="Pfam" id="PF03501">
    <property type="entry name" value="S10_plectin"/>
    <property type="match status" value="1"/>
</dbReference>
<dbReference type="PROSITE" id="PS50090">
    <property type="entry name" value="MYB_LIKE"/>
    <property type="match status" value="1"/>
</dbReference>
<dbReference type="GO" id="GO:0003723">
    <property type="term" value="F:RNA binding"/>
    <property type="evidence" value="ECO:0007669"/>
    <property type="project" value="TreeGrafter"/>
</dbReference>